<dbReference type="InterPro" id="IPR004045">
    <property type="entry name" value="Glutathione_S-Trfase_N"/>
</dbReference>
<dbReference type="PANTHER" id="PTHR11571:SF224">
    <property type="entry name" value="HEMATOPOIETIC PROSTAGLANDIN D SYNTHASE"/>
    <property type="match status" value="1"/>
</dbReference>
<dbReference type="SUPFAM" id="SSF52833">
    <property type="entry name" value="Thioredoxin-like"/>
    <property type="match status" value="1"/>
</dbReference>
<dbReference type="FunFam" id="1.20.1050.10:FF:000031">
    <property type="entry name" value="Glutathione S-Transferase"/>
    <property type="match status" value="1"/>
</dbReference>
<accession>A0A914C6E8</accession>
<protein>
    <recommendedName>
        <fullName evidence="1">glutathione transferase</fullName>
        <ecNumber evidence="1">2.5.1.18</ecNumber>
    </recommendedName>
    <alternativeName>
        <fullName evidence="5">GST class-sigma</fullName>
    </alternativeName>
</protein>
<dbReference type="PROSITE" id="PS50405">
    <property type="entry name" value="GST_CTER"/>
    <property type="match status" value="1"/>
</dbReference>
<keyword evidence="8" id="KW-1185">Reference proteome</keyword>
<dbReference type="Gene3D" id="1.20.1050.130">
    <property type="match status" value="1"/>
</dbReference>
<dbReference type="CDD" id="cd03192">
    <property type="entry name" value="GST_C_Sigma_like"/>
    <property type="match status" value="1"/>
</dbReference>
<evidence type="ECO:0000256" key="4">
    <source>
        <dbReference type="ARBA" id="ARBA00047960"/>
    </source>
</evidence>
<keyword evidence="2" id="KW-0808">Transferase</keyword>
<dbReference type="CDD" id="cd03039">
    <property type="entry name" value="GST_N_Sigma_like"/>
    <property type="match status" value="1"/>
</dbReference>
<dbReference type="Pfam" id="PF14497">
    <property type="entry name" value="GST_C_3"/>
    <property type="match status" value="1"/>
</dbReference>
<evidence type="ECO:0000313" key="8">
    <source>
        <dbReference type="Proteomes" id="UP000887540"/>
    </source>
</evidence>
<dbReference type="GO" id="GO:0006749">
    <property type="term" value="P:glutathione metabolic process"/>
    <property type="evidence" value="ECO:0007669"/>
    <property type="project" value="TreeGrafter"/>
</dbReference>
<dbReference type="WBParaSite" id="ACRNAN_Path_409.g1558.t1">
    <property type="protein sequence ID" value="ACRNAN_Path_409.g1558.t1"/>
    <property type="gene ID" value="ACRNAN_Path_409.g1558"/>
</dbReference>
<dbReference type="EC" id="2.5.1.18" evidence="1"/>
<evidence type="ECO:0000259" key="6">
    <source>
        <dbReference type="PROSITE" id="PS50404"/>
    </source>
</evidence>
<dbReference type="Gene3D" id="1.20.1050.10">
    <property type="match status" value="1"/>
</dbReference>
<dbReference type="InterPro" id="IPR036282">
    <property type="entry name" value="Glutathione-S-Trfase_C_sf"/>
</dbReference>
<comment type="similarity">
    <text evidence="3">Belongs to the GST superfamily. Sigma family.</text>
</comment>
<dbReference type="GO" id="GO:0005737">
    <property type="term" value="C:cytoplasm"/>
    <property type="evidence" value="ECO:0007669"/>
    <property type="project" value="UniProtKB-ARBA"/>
</dbReference>
<feature type="domain" description="GST C-terminal" evidence="7">
    <location>
        <begin position="50"/>
        <end position="175"/>
    </location>
</feature>
<evidence type="ECO:0000256" key="5">
    <source>
        <dbReference type="ARBA" id="ARBA00078118"/>
    </source>
</evidence>
<evidence type="ECO:0000256" key="3">
    <source>
        <dbReference type="ARBA" id="ARBA00038317"/>
    </source>
</evidence>
<dbReference type="PANTHER" id="PTHR11571">
    <property type="entry name" value="GLUTATHIONE S-TRANSFERASE"/>
    <property type="match status" value="1"/>
</dbReference>
<dbReference type="Proteomes" id="UP000887540">
    <property type="component" value="Unplaced"/>
</dbReference>
<comment type="catalytic activity">
    <reaction evidence="4">
        <text>RX + glutathione = an S-substituted glutathione + a halide anion + H(+)</text>
        <dbReference type="Rhea" id="RHEA:16437"/>
        <dbReference type="ChEBI" id="CHEBI:15378"/>
        <dbReference type="ChEBI" id="CHEBI:16042"/>
        <dbReference type="ChEBI" id="CHEBI:17792"/>
        <dbReference type="ChEBI" id="CHEBI:57925"/>
        <dbReference type="ChEBI" id="CHEBI:90779"/>
        <dbReference type="EC" id="2.5.1.18"/>
    </reaction>
</comment>
<evidence type="ECO:0000256" key="1">
    <source>
        <dbReference type="ARBA" id="ARBA00012452"/>
    </source>
</evidence>
<organism evidence="8 9">
    <name type="scientific">Acrobeloides nanus</name>
    <dbReference type="NCBI Taxonomy" id="290746"/>
    <lineage>
        <taxon>Eukaryota</taxon>
        <taxon>Metazoa</taxon>
        <taxon>Ecdysozoa</taxon>
        <taxon>Nematoda</taxon>
        <taxon>Chromadorea</taxon>
        <taxon>Rhabditida</taxon>
        <taxon>Tylenchina</taxon>
        <taxon>Cephalobomorpha</taxon>
        <taxon>Cephaloboidea</taxon>
        <taxon>Cephalobidae</taxon>
        <taxon>Acrobeloides</taxon>
    </lineage>
</organism>
<dbReference type="PROSITE" id="PS50404">
    <property type="entry name" value="GST_NTER"/>
    <property type="match status" value="1"/>
</dbReference>
<evidence type="ECO:0000313" key="9">
    <source>
        <dbReference type="WBParaSite" id="ACRNAN_Path_409.g1558.t1"/>
    </source>
</evidence>
<sequence>MSSYKLTYFPFRGRGELIRLILHYAKVPFEDNRITLEDWPSLKKSLVGQDDWEAAQIDALADFHKDFGNETQDYIMILTGRRQGDKETVYKEKFLPAVEKTFPILIKYLNVAGNGFFFKSGISWVDFFIANNILRLNALHPELFEKYHELKEHCDRVHSLPQIKDYVESRPKTEF</sequence>
<dbReference type="InterPro" id="IPR036249">
    <property type="entry name" value="Thioredoxin-like_sf"/>
</dbReference>
<name>A0A914C6E8_9BILA</name>
<dbReference type="GO" id="GO:0004364">
    <property type="term" value="F:glutathione transferase activity"/>
    <property type="evidence" value="ECO:0007669"/>
    <property type="project" value="UniProtKB-EC"/>
</dbReference>
<dbReference type="AlphaFoldDB" id="A0A914C6E8"/>
<proteinExistence type="inferred from homology"/>
<evidence type="ECO:0000259" key="7">
    <source>
        <dbReference type="PROSITE" id="PS50405"/>
    </source>
</evidence>
<dbReference type="InterPro" id="IPR004046">
    <property type="entry name" value="GST_C"/>
</dbReference>
<dbReference type="InterPro" id="IPR050213">
    <property type="entry name" value="GST_superfamily"/>
</dbReference>
<dbReference type="SUPFAM" id="SSF47616">
    <property type="entry name" value="GST C-terminal domain-like"/>
    <property type="match status" value="1"/>
</dbReference>
<feature type="domain" description="GST N-terminal" evidence="6">
    <location>
        <begin position="2"/>
        <end position="88"/>
    </location>
</feature>
<evidence type="ECO:0000256" key="2">
    <source>
        <dbReference type="ARBA" id="ARBA00022679"/>
    </source>
</evidence>
<reference evidence="9" key="1">
    <citation type="submission" date="2022-11" db="UniProtKB">
        <authorList>
            <consortium name="WormBaseParasite"/>
        </authorList>
    </citation>
    <scope>IDENTIFICATION</scope>
</reference>
<dbReference type="InterPro" id="IPR010987">
    <property type="entry name" value="Glutathione-S-Trfase_C-like"/>
</dbReference>